<evidence type="ECO:0000256" key="3">
    <source>
        <dbReference type="SAM" id="MobiDB-lite"/>
    </source>
</evidence>
<proteinExistence type="predicted"/>
<dbReference type="GeneID" id="25273919"/>
<feature type="compositionally biased region" description="Low complexity" evidence="3">
    <location>
        <begin position="36"/>
        <end position="47"/>
    </location>
</feature>
<sequence>MGQSATKSGVVIWGPPEGDDNAWEGAPSGSLGGPSGAASSSAGAPTSSGGGSPGLQLRLVEGLSAAGVQAIAAGGKHFACLSQTGDLHVWGCGSQGQLGLGDFADAPRPKLLRPVLGKTVVAVSCGAQHTACILNDGSAYTWGCAAHGCLGLEELQQQQQQQQQQGGAAAQGSGDSTEQQQLTVSSPQRVQRLKRQYGAAAANCILSSESAET</sequence>
<keyword evidence="1" id="KW-0677">Repeat</keyword>
<dbReference type="Gene3D" id="2.130.10.30">
    <property type="entry name" value="Regulator of chromosome condensation 1/beta-lactamase-inhibitor protein II"/>
    <property type="match status" value="1"/>
</dbReference>
<dbReference type="Proteomes" id="UP000018050">
    <property type="component" value="Unassembled WGS sequence"/>
</dbReference>
<organism evidence="4 5">
    <name type="scientific">Eimeria acervulina</name>
    <name type="common">Coccidian parasite</name>
    <dbReference type="NCBI Taxonomy" id="5801"/>
    <lineage>
        <taxon>Eukaryota</taxon>
        <taxon>Sar</taxon>
        <taxon>Alveolata</taxon>
        <taxon>Apicomplexa</taxon>
        <taxon>Conoidasida</taxon>
        <taxon>Coccidia</taxon>
        <taxon>Eucoccidiorida</taxon>
        <taxon>Eimeriorina</taxon>
        <taxon>Eimeriidae</taxon>
        <taxon>Eimeria</taxon>
    </lineage>
</organism>
<feature type="repeat" description="RCC1" evidence="2">
    <location>
        <begin position="85"/>
        <end position="136"/>
    </location>
</feature>
<reference evidence="4" key="2">
    <citation type="submission" date="2013-10" db="EMBL/GenBank/DDBJ databases">
        <authorList>
            <person name="Aslett M."/>
        </authorList>
    </citation>
    <scope>NUCLEOTIDE SEQUENCE</scope>
    <source>
        <strain evidence="4">Houghton</strain>
    </source>
</reference>
<feature type="region of interest" description="Disordered" evidence="3">
    <location>
        <begin position="1"/>
        <end position="53"/>
    </location>
</feature>
<evidence type="ECO:0000256" key="1">
    <source>
        <dbReference type="ARBA" id="ARBA00022737"/>
    </source>
</evidence>
<name>U6G9H6_EIMAC</name>
<dbReference type="PRINTS" id="PR00633">
    <property type="entry name" value="RCCNDNSATION"/>
</dbReference>
<dbReference type="PROSITE" id="PS50012">
    <property type="entry name" value="RCC1_3"/>
    <property type="match status" value="1"/>
</dbReference>
<dbReference type="EMBL" id="HG670462">
    <property type="protein sequence ID" value="CDI76785.1"/>
    <property type="molecule type" value="Genomic_DNA"/>
</dbReference>
<dbReference type="AlphaFoldDB" id="U6G9H6"/>
<dbReference type="Pfam" id="PF00415">
    <property type="entry name" value="RCC1"/>
    <property type="match status" value="1"/>
</dbReference>
<dbReference type="InterPro" id="IPR000408">
    <property type="entry name" value="Reg_chr_condens"/>
</dbReference>
<dbReference type="PANTHER" id="PTHR22872:SF9">
    <property type="entry name" value="X-LINKED RETINITIS PIGMENTOSA GTPASE REGULATOR"/>
    <property type="match status" value="1"/>
</dbReference>
<dbReference type="RefSeq" id="XP_013252734.1">
    <property type="nucleotide sequence ID" value="XM_013397280.1"/>
</dbReference>
<keyword evidence="5" id="KW-1185">Reference proteome</keyword>
<reference evidence="4" key="1">
    <citation type="submission" date="2013-10" db="EMBL/GenBank/DDBJ databases">
        <title>Genomic analysis of the causative agents of coccidiosis in chickens.</title>
        <authorList>
            <person name="Reid A.J."/>
            <person name="Blake D."/>
            <person name="Billington K."/>
            <person name="Browne H."/>
            <person name="Dunn M."/>
            <person name="Hung S."/>
            <person name="Kawahara F."/>
            <person name="Miranda-Saavedra D."/>
            <person name="Mourier T."/>
            <person name="Nagra H."/>
            <person name="Otto T.D."/>
            <person name="Rawlings N."/>
            <person name="Sanchez A."/>
            <person name="Sanders M."/>
            <person name="Subramaniam C."/>
            <person name="Tay Y."/>
            <person name="Dear P."/>
            <person name="Doerig C."/>
            <person name="Gruber A."/>
            <person name="Parkinson J."/>
            <person name="Shirley M."/>
            <person name="Wan K.L."/>
            <person name="Berriman M."/>
            <person name="Tomley F."/>
            <person name="Pain A."/>
        </authorList>
    </citation>
    <scope>NUCLEOTIDE SEQUENCE</scope>
    <source>
        <strain evidence="4">Houghton</strain>
    </source>
</reference>
<dbReference type="PANTHER" id="PTHR22872">
    <property type="entry name" value="BTK-BINDING PROTEIN-RELATED"/>
    <property type="match status" value="1"/>
</dbReference>
<dbReference type="OrthoDB" id="332217at2759"/>
<gene>
    <name evidence="4" type="ORF">EAH_00058490</name>
</gene>
<feature type="region of interest" description="Disordered" evidence="3">
    <location>
        <begin position="161"/>
        <end position="188"/>
    </location>
</feature>
<feature type="compositionally biased region" description="Low complexity" evidence="3">
    <location>
        <begin position="161"/>
        <end position="172"/>
    </location>
</feature>
<accession>U6G9H6</accession>
<dbReference type="VEuPathDB" id="ToxoDB:EAH_00058490"/>
<protein>
    <submittedName>
        <fullName evidence="4">Regulator of chromosome condensation RCC1 domain-containing protein, putative</fullName>
    </submittedName>
</protein>
<dbReference type="PROSITE" id="PS00626">
    <property type="entry name" value="RCC1_2"/>
    <property type="match status" value="1"/>
</dbReference>
<dbReference type="SUPFAM" id="SSF50985">
    <property type="entry name" value="RCC1/BLIP-II"/>
    <property type="match status" value="1"/>
</dbReference>
<evidence type="ECO:0000256" key="2">
    <source>
        <dbReference type="PROSITE-ProRule" id="PRU00235"/>
    </source>
</evidence>
<feature type="compositionally biased region" description="Polar residues" evidence="3">
    <location>
        <begin position="173"/>
        <end position="188"/>
    </location>
</feature>
<dbReference type="InterPro" id="IPR009091">
    <property type="entry name" value="RCC1/BLIP-II"/>
</dbReference>
<evidence type="ECO:0000313" key="4">
    <source>
        <dbReference type="EMBL" id="CDI76785.1"/>
    </source>
</evidence>
<evidence type="ECO:0000313" key="5">
    <source>
        <dbReference type="Proteomes" id="UP000018050"/>
    </source>
</evidence>
<dbReference type="InterPro" id="IPR051625">
    <property type="entry name" value="Signaling_Regulatory_Domain"/>
</dbReference>